<feature type="compositionally biased region" description="Basic and acidic residues" evidence="1">
    <location>
        <begin position="208"/>
        <end position="220"/>
    </location>
</feature>
<dbReference type="Proteomes" id="UP001189429">
    <property type="component" value="Unassembled WGS sequence"/>
</dbReference>
<dbReference type="EMBL" id="CAUYUJ010019089">
    <property type="protein sequence ID" value="CAK0888538.1"/>
    <property type="molecule type" value="Genomic_DNA"/>
</dbReference>
<feature type="compositionally biased region" description="Polar residues" evidence="1">
    <location>
        <begin position="48"/>
        <end position="60"/>
    </location>
</feature>
<feature type="region of interest" description="Disordered" evidence="1">
    <location>
        <begin position="207"/>
        <end position="239"/>
    </location>
</feature>
<name>A0ABN9WPD3_9DINO</name>
<protein>
    <submittedName>
        <fullName evidence="2">Uncharacterized protein</fullName>
    </submittedName>
</protein>
<evidence type="ECO:0000313" key="3">
    <source>
        <dbReference type="Proteomes" id="UP001189429"/>
    </source>
</evidence>
<evidence type="ECO:0000313" key="2">
    <source>
        <dbReference type="EMBL" id="CAK0888538.1"/>
    </source>
</evidence>
<feature type="compositionally biased region" description="Gly residues" evidence="1">
    <location>
        <begin position="226"/>
        <end position="239"/>
    </location>
</feature>
<gene>
    <name evidence="2" type="ORF">PCOR1329_LOCUS69310</name>
</gene>
<accession>A0ABN9WPD3</accession>
<reference evidence="2" key="1">
    <citation type="submission" date="2023-10" db="EMBL/GenBank/DDBJ databases">
        <authorList>
            <person name="Chen Y."/>
            <person name="Shah S."/>
            <person name="Dougan E. K."/>
            <person name="Thang M."/>
            <person name="Chan C."/>
        </authorList>
    </citation>
    <scope>NUCLEOTIDE SEQUENCE [LARGE SCALE GENOMIC DNA]</scope>
</reference>
<feature type="region of interest" description="Disordered" evidence="1">
    <location>
        <begin position="1"/>
        <end position="78"/>
    </location>
</feature>
<keyword evidence="3" id="KW-1185">Reference proteome</keyword>
<evidence type="ECO:0000256" key="1">
    <source>
        <dbReference type="SAM" id="MobiDB-lite"/>
    </source>
</evidence>
<proteinExistence type="predicted"/>
<comment type="caution">
    <text evidence="2">The sequence shown here is derived from an EMBL/GenBank/DDBJ whole genome shotgun (WGS) entry which is preliminary data.</text>
</comment>
<feature type="compositionally biased region" description="Low complexity" evidence="1">
    <location>
        <begin position="1"/>
        <end position="14"/>
    </location>
</feature>
<feature type="compositionally biased region" description="Basic and acidic residues" evidence="1">
    <location>
        <begin position="19"/>
        <end position="37"/>
    </location>
</feature>
<organism evidence="2 3">
    <name type="scientific">Prorocentrum cordatum</name>
    <dbReference type="NCBI Taxonomy" id="2364126"/>
    <lineage>
        <taxon>Eukaryota</taxon>
        <taxon>Sar</taxon>
        <taxon>Alveolata</taxon>
        <taxon>Dinophyceae</taxon>
        <taxon>Prorocentrales</taxon>
        <taxon>Prorocentraceae</taxon>
        <taxon>Prorocentrum</taxon>
    </lineage>
</organism>
<sequence length="239" mass="26677">MMAVAAKVSATAASLWKKPPAEEQGSWRRQAERRARLSPDASLVAMATSESPRDSNSVYSSEPGESVHSEDLEEYDDDYEGATERVKELLGSFHTAERLALVHELNTAYEERLDMAEEESASLAKYEDEFQARENEIRDDLDRITDSIERKYTREVKVLARCNQSLAAGPKQAKLRGTALRKRWRFSSNVAHRRSNVRMDDADEFLAEDGRSPEEQERARAILGPGSAGVGGVQEGGED</sequence>